<dbReference type="RefSeq" id="WP_353717322.1">
    <property type="nucleotide sequence ID" value="NZ_CP159289.1"/>
</dbReference>
<dbReference type="PANTHER" id="PTHR43566:SF2">
    <property type="entry name" value="DUF4143 DOMAIN-CONTAINING PROTEIN"/>
    <property type="match status" value="1"/>
</dbReference>
<dbReference type="EMBL" id="CP159289">
    <property type="protein sequence ID" value="XCH21988.1"/>
    <property type="molecule type" value="Genomic_DNA"/>
</dbReference>
<dbReference type="PANTHER" id="PTHR43566">
    <property type="entry name" value="CONSERVED PROTEIN"/>
    <property type="match status" value="1"/>
</dbReference>
<name>A0AAU8FEH5_9BACT</name>
<proteinExistence type="predicted"/>
<sequence>MLPFSTEELYGGTKNLPAEDQIIFKGLYPPIYEPGIPPEDWFPNYLRTYIDRDVRQIKNITDLIVFEKFLRLLAGRNGQELNLTSLAVDTGVDTRTVQSWVGILESSFIIYLLRPHFKNFNKTLVKRPKVYFYDTGLVCSLLGISNSDQLALHPLRGALFESLVVTELVKQRTNAGKPVNLYYWRDKTGHEVDIIIDNGLSMIPVEIKAGQTVNNEFFGNISYWNKLSGATTGYIAYAGNRVEERSSGIHVLNWFELLARGI</sequence>
<dbReference type="Pfam" id="PF13635">
    <property type="entry name" value="DUF4143"/>
    <property type="match status" value="1"/>
</dbReference>
<evidence type="ECO:0000313" key="2">
    <source>
        <dbReference type="EMBL" id="XCH21988.1"/>
    </source>
</evidence>
<dbReference type="InterPro" id="IPR025420">
    <property type="entry name" value="DUF4143"/>
</dbReference>
<dbReference type="AlphaFoldDB" id="A0AAU8FEH5"/>
<reference evidence="2" key="1">
    <citation type="submission" date="2024-06" db="EMBL/GenBank/DDBJ databases">
        <title>Sequencing and assembly of the genome of Dyadobacter sp. strain 676, a symbiont of Cyamopsis tetragonoloba.</title>
        <authorList>
            <person name="Guro P."/>
            <person name="Sazanova A."/>
            <person name="Kuznetsova I."/>
            <person name="Belimov A."/>
            <person name="Safronova V."/>
        </authorList>
    </citation>
    <scope>NUCLEOTIDE SEQUENCE</scope>
    <source>
        <strain evidence="2">676</strain>
    </source>
</reference>
<feature type="domain" description="DUF4143" evidence="1">
    <location>
        <begin position="51"/>
        <end position="210"/>
    </location>
</feature>
<evidence type="ECO:0000259" key="1">
    <source>
        <dbReference type="Pfam" id="PF13635"/>
    </source>
</evidence>
<organism evidence="2">
    <name type="scientific">Dyadobacter sp. 676</name>
    <dbReference type="NCBI Taxonomy" id="3088362"/>
    <lineage>
        <taxon>Bacteria</taxon>
        <taxon>Pseudomonadati</taxon>
        <taxon>Bacteroidota</taxon>
        <taxon>Cytophagia</taxon>
        <taxon>Cytophagales</taxon>
        <taxon>Spirosomataceae</taxon>
        <taxon>Dyadobacter</taxon>
    </lineage>
</organism>
<accession>A0AAU8FEH5</accession>
<protein>
    <submittedName>
        <fullName evidence="2">DUF4143 domain-containing protein</fullName>
    </submittedName>
</protein>
<gene>
    <name evidence="2" type="ORF">ABV298_16630</name>
</gene>